<proteinExistence type="predicted"/>
<dbReference type="Pfam" id="PF04773">
    <property type="entry name" value="FecR"/>
    <property type="match status" value="1"/>
</dbReference>
<dbReference type="OrthoDB" id="1523735at2"/>
<dbReference type="Gene3D" id="3.55.50.30">
    <property type="match status" value="1"/>
</dbReference>
<evidence type="ECO:0000256" key="1">
    <source>
        <dbReference type="SAM" id="Phobius"/>
    </source>
</evidence>
<comment type="caution">
    <text evidence="4">The sequence shown here is derived from an EMBL/GenBank/DDBJ whole genome shotgun (WGS) entry which is preliminary data.</text>
</comment>
<dbReference type="GO" id="GO:0016989">
    <property type="term" value="F:sigma factor antagonist activity"/>
    <property type="evidence" value="ECO:0007669"/>
    <property type="project" value="TreeGrafter"/>
</dbReference>
<accession>A0A1V9FFJ0</accession>
<evidence type="ECO:0000313" key="5">
    <source>
        <dbReference type="Proteomes" id="UP000192796"/>
    </source>
</evidence>
<evidence type="ECO:0000313" key="4">
    <source>
        <dbReference type="EMBL" id="OQP57125.1"/>
    </source>
</evidence>
<dbReference type="PANTHER" id="PTHR30273:SF2">
    <property type="entry name" value="PROTEIN FECR"/>
    <property type="match status" value="1"/>
</dbReference>
<feature type="domain" description="FecR protein" evidence="2">
    <location>
        <begin position="196"/>
        <end position="291"/>
    </location>
</feature>
<dbReference type="EMBL" id="LVYD01000124">
    <property type="protein sequence ID" value="OQP57125.1"/>
    <property type="molecule type" value="Genomic_DNA"/>
</dbReference>
<dbReference type="InterPro" id="IPR006860">
    <property type="entry name" value="FecR"/>
</dbReference>
<name>A0A1V9FFJ0_9BACT</name>
<dbReference type="STRING" id="1703345.A3860_11215"/>
<dbReference type="InterPro" id="IPR012373">
    <property type="entry name" value="Ferrdict_sens_TM"/>
</dbReference>
<keyword evidence="5" id="KW-1185">Reference proteome</keyword>
<dbReference type="FunFam" id="2.60.120.1440:FF:000001">
    <property type="entry name" value="Putative anti-sigma factor"/>
    <property type="match status" value="1"/>
</dbReference>
<dbReference type="Proteomes" id="UP000192796">
    <property type="component" value="Unassembled WGS sequence"/>
</dbReference>
<keyword evidence="1" id="KW-0812">Transmembrane</keyword>
<dbReference type="InterPro" id="IPR032508">
    <property type="entry name" value="FecR_C"/>
</dbReference>
<evidence type="ECO:0000259" key="3">
    <source>
        <dbReference type="Pfam" id="PF16344"/>
    </source>
</evidence>
<evidence type="ECO:0000259" key="2">
    <source>
        <dbReference type="Pfam" id="PF04773"/>
    </source>
</evidence>
<dbReference type="Pfam" id="PF16344">
    <property type="entry name" value="FecR_C"/>
    <property type="match status" value="1"/>
</dbReference>
<dbReference type="Gene3D" id="2.60.120.1440">
    <property type="match status" value="1"/>
</dbReference>
<protein>
    <recommendedName>
        <fullName evidence="6">Iron dicitrate transport regulator FecR</fullName>
    </recommendedName>
</protein>
<keyword evidence="1" id="KW-0472">Membrane</keyword>
<feature type="transmembrane region" description="Helical" evidence="1">
    <location>
        <begin position="100"/>
        <end position="120"/>
    </location>
</feature>
<dbReference type="RefSeq" id="WP_081156089.1">
    <property type="nucleotide sequence ID" value="NZ_LVYD01000124.1"/>
</dbReference>
<dbReference type="PANTHER" id="PTHR30273">
    <property type="entry name" value="PERIPLASMIC SIGNAL SENSOR AND SIGMA FACTOR ACTIVATOR FECR-RELATED"/>
    <property type="match status" value="1"/>
</dbReference>
<feature type="domain" description="Protein FecR C-terminal" evidence="3">
    <location>
        <begin position="334"/>
        <end position="400"/>
    </location>
</feature>
<dbReference type="AlphaFoldDB" id="A0A1V9FFJ0"/>
<reference evidence="4 5" key="1">
    <citation type="submission" date="2016-03" db="EMBL/GenBank/DDBJ databases">
        <title>Niastella vici sp. nov., isolated from farmland soil.</title>
        <authorList>
            <person name="Chen L."/>
            <person name="Wang D."/>
            <person name="Yang S."/>
            <person name="Wang G."/>
        </authorList>
    </citation>
    <scope>NUCLEOTIDE SEQUENCE [LARGE SCALE GENOMIC DNA]</scope>
    <source>
        <strain evidence="4 5">DJ57</strain>
    </source>
</reference>
<organism evidence="4 5">
    <name type="scientific">Niastella vici</name>
    <dbReference type="NCBI Taxonomy" id="1703345"/>
    <lineage>
        <taxon>Bacteria</taxon>
        <taxon>Pseudomonadati</taxon>
        <taxon>Bacteroidota</taxon>
        <taxon>Chitinophagia</taxon>
        <taxon>Chitinophagales</taxon>
        <taxon>Chitinophagaceae</taxon>
        <taxon>Niastella</taxon>
    </lineage>
</organism>
<gene>
    <name evidence="4" type="ORF">A3860_11215</name>
</gene>
<sequence length="402" mass="45073">MSSNNEPILGVLYKIHQQQPLTPEEEALLNNWLRETADAAGILEQLKEDKELVAYLKGRLDQENEQRALERFRSMAFSHTGNAEVEAATPAIQKHPRSRYLVWGWAAAILVIAVASVALWKMGKPVHKTDAPVLTNNQQQDALPGSDRAILTLASGEKVLLDSSHRNIIQQKDFNVTNRDNQLDYTGSSSVVEEHTLSTPRGGQYKLLLPDGTTVWLNAASSITYPTAFTGDSRKVKITGELYFEVAKDSKRPFHVMANGMEVQVLGTHFNINAYDDEKDIKTTLLEGSVKVTRDAASVILRPGEQTSVSHKSKPSQPISVQTEEVMAWKNGTFFFNRTPFSEVMRQLSRWYDVDVIYEKEIPTINFGGEMKRDLNLSQVLEGFDKMGVQFRIEGKKLIIAP</sequence>
<keyword evidence="1" id="KW-1133">Transmembrane helix</keyword>
<evidence type="ECO:0008006" key="6">
    <source>
        <dbReference type="Google" id="ProtNLM"/>
    </source>
</evidence>